<feature type="compositionally biased region" description="Basic and acidic residues" evidence="12">
    <location>
        <begin position="511"/>
        <end position="521"/>
    </location>
</feature>
<accession>A0A4D9D6L3</accession>
<dbReference type="OrthoDB" id="196264at2759"/>
<keyword evidence="6" id="KW-0333">Golgi apparatus</keyword>
<feature type="domain" description="Cation/H+ exchanger transmembrane" evidence="14">
    <location>
        <begin position="40"/>
        <end position="424"/>
    </location>
</feature>
<evidence type="ECO:0000256" key="3">
    <source>
        <dbReference type="ARBA" id="ARBA00022449"/>
    </source>
</evidence>
<evidence type="ECO:0000256" key="11">
    <source>
        <dbReference type="RuleBase" id="RU003722"/>
    </source>
</evidence>
<evidence type="ECO:0000256" key="10">
    <source>
        <dbReference type="ARBA" id="ARBA00023201"/>
    </source>
</evidence>
<feature type="transmembrane region" description="Helical" evidence="13">
    <location>
        <begin position="104"/>
        <end position="133"/>
    </location>
</feature>
<feature type="region of interest" description="Disordered" evidence="12">
    <location>
        <begin position="548"/>
        <end position="568"/>
    </location>
</feature>
<keyword evidence="2 11" id="KW-0813">Transport</keyword>
<dbReference type="PRINTS" id="PR01084">
    <property type="entry name" value="NAHEXCHNGR"/>
</dbReference>
<feature type="transmembrane region" description="Helical" evidence="13">
    <location>
        <begin position="298"/>
        <end position="323"/>
    </location>
</feature>
<organism evidence="15 16">
    <name type="scientific">Nannochloropsis salina CCMP1776</name>
    <dbReference type="NCBI Taxonomy" id="1027361"/>
    <lineage>
        <taxon>Eukaryota</taxon>
        <taxon>Sar</taxon>
        <taxon>Stramenopiles</taxon>
        <taxon>Ochrophyta</taxon>
        <taxon>Eustigmatophyceae</taxon>
        <taxon>Eustigmatales</taxon>
        <taxon>Monodopsidaceae</taxon>
        <taxon>Microchloropsis</taxon>
        <taxon>Microchloropsis salina</taxon>
    </lineage>
</organism>
<feature type="region of interest" description="Disordered" evidence="12">
    <location>
        <begin position="469"/>
        <end position="528"/>
    </location>
</feature>
<dbReference type="Gene3D" id="6.10.140.1330">
    <property type="match status" value="1"/>
</dbReference>
<keyword evidence="10 11" id="KW-0739">Sodium transport</keyword>
<feature type="transmembrane region" description="Helical" evidence="13">
    <location>
        <begin position="402"/>
        <end position="423"/>
    </location>
</feature>
<dbReference type="GO" id="GO:0098719">
    <property type="term" value="P:sodium ion import across plasma membrane"/>
    <property type="evidence" value="ECO:0007669"/>
    <property type="project" value="TreeGrafter"/>
</dbReference>
<dbReference type="GO" id="GO:0051453">
    <property type="term" value="P:regulation of intracellular pH"/>
    <property type="evidence" value="ECO:0007669"/>
    <property type="project" value="TreeGrafter"/>
</dbReference>
<evidence type="ECO:0000256" key="7">
    <source>
        <dbReference type="ARBA" id="ARBA00023053"/>
    </source>
</evidence>
<evidence type="ECO:0000256" key="13">
    <source>
        <dbReference type="SAM" id="Phobius"/>
    </source>
</evidence>
<feature type="transmembrane region" description="Helical" evidence="13">
    <location>
        <begin position="44"/>
        <end position="67"/>
    </location>
</feature>
<dbReference type="NCBIfam" id="TIGR00840">
    <property type="entry name" value="b_cpa1"/>
    <property type="match status" value="1"/>
</dbReference>
<feature type="transmembrane region" description="Helical" evidence="13">
    <location>
        <begin position="13"/>
        <end position="32"/>
    </location>
</feature>
<dbReference type="GO" id="GO:0005886">
    <property type="term" value="C:plasma membrane"/>
    <property type="evidence" value="ECO:0007669"/>
    <property type="project" value="TreeGrafter"/>
</dbReference>
<dbReference type="Pfam" id="PF00999">
    <property type="entry name" value="Na_H_Exchanger"/>
    <property type="match status" value="1"/>
</dbReference>
<evidence type="ECO:0000313" key="16">
    <source>
        <dbReference type="Proteomes" id="UP000355283"/>
    </source>
</evidence>
<feature type="transmembrane region" description="Helical" evidence="13">
    <location>
        <begin position="329"/>
        <end position="351"/>
    </location>
</feature>
<evidence type="ECO:0000259" key="14">
    <source>
        <dbReference type="Pfam" id="PF00999"/>
    </source>
</evidence>
<evidence type="ECO:0000313" key="15">
    <source>
        <dbReference type="EMBL" id="TFJ87016.1"/>
    </source>
</evidence>
<dbReference type="Proteomes" id="UP000355283">
    <property type="component" value="Unassembled WGS sequence"/>
</dbReference>
<comment type="caution">
    <text evidence="15">The sequence shown here is derived from an EMBL/GenBank/DDBJ whole genome shotgun (WGS) entry which is preliminary data.</text>
</comment>
<evidence type="ECO:0000256" key="6">
    <source>
        <dbReference type="ARBA" id="ARBA00023034"/>
    </source>
</evidence>
<evidence type="ECO:0000256" key="8">
    <source>
        <dbReference type="ARBA" id="ARBA00023065"/>
    </source>
</evidence>
<comment type="subcellular location">
    <subcellularLocation>
        <location evidence="1">Golgi apparatus membrane</location>
        <topology evidence="1">Multi-pass membrane protein</topology>
    </subcellularLocation>
</comment>
<dbReference type="PANTHER" id="PTHR10110:SF191">
    <property type="entry name" value="SODIUM_HYDROGEN EXCHANGER 8"/>
    <property type="match status" value="1"/>
</dbReference>
<protein>
    <recommendedName>
        <fullName evidence="11">Sodium/hydrogen exchanger</fullName>
    </recommendedName>
</protein>
<keyword evidence="3 11" id="KW-0050">Antiport</keyword>
<keyword evidence="16" id="KW-1185">Reference proteome</keyword>
<dbReference type="GO" id="GO:0015385">
    <property type="term" value="F:sodium:proton antiporter activity"/>
    <property type="evidence" value="ECO:0007669"/>
    <property type="project" value="InterPro"/>
</dbReference>
<gene>
    <name evidence="15" type="ORF">NSK_001350</name>
</gene>
<proteinExistence type="inferred from homology"/>
<dbReference type="InterPro" id="IPR004709">
    <property type="entry name" value="NaH_exchanger"/>
</dbReference>
<feature type="transmembrane region" description="Helical" evidence="13">
    <location>
        <begin position="73"/>
        <end position="92"/>
    </location>
</feature>
<dbReference type="AlphaFoldDB" id="A0A4D9D6L3"/>
<keyword evidence="9 13" id="KW-0472">Membrane</keyword>
<evidence type="ECO:0000256" key="12">
    <source>
        <dbReference type="SAM" id="MobiDB-lite"/>
    </source>
</evidence>
<keyword evidence="5 13" id="KW-1133">Transmembrane helix</keyword>
<name>A0A4D9D6L3_9STRA</name>
<keyword evidence="8 11" id="KW-0406">Ion transport</keyword>
<keyword evidence="4 11" id="KW-0812">Transmembrane</keyword>
<dbReference type="PANTHER" id="PTHR10110">
    <property type="entry name" value="SODIUM/HYDROGEN EXCHANGER"/>
    <property type="match status" value="1"/>
</dbReference>
<sequence>MAEIGDEGEYSEAIVNGFIFAFLCLLAGCLIMNHMIGHKYHPKYISEAGAVVAVGLVISGIVRLVLHREAKDWLRGISPTVFFIGFLPPIIFNSGYTLRRKVFLYYFVPIVFYAVIGTFLSSLFVGLSLYALAQAHLSYSLSMAECLAFGALISATDPVSVLSVFEQLKVDPLMFYLVFGESVLNDAVALVLFNIFSKFVGTEAFTTASMGFAIVDFLIIFFGSMAVGFLFGCLSALLFKHIDLRHSIYEMGVYLLLAYIPSLFGTAIELSGIVCILFTGMFSRHYTHRNLSVKGQALAFFIFSLLAVLSETAVFLELGLSVFSGEKEYFHPLLIIWTLLLILIGRALNIYPISFLVNRFTSVKVGRNVQHMLWFAGLRGAMAYACSKQFSNVFGNQPIIEATTMVIVLITVFGFGTFTITMLEKMEIPLGVPATDAVNLSENQSRILALEEKYLVPLLQRPLEFSSQATPWSPNYRGRHGHDQEEGGKEGGSGDAMPSAPELSPVAYPRDPGERLRRESSGEGFMANDHIDRLFGYNARGSIEMSASGAGIAEGDGDDGQESQRNVI</sequence>
<dbReference type="GO" id="GO:0000139">
    <property type="term" value="C:Golgi membrane"/>
    <property type="evidence" value="ECO:0007669"/>
    <property type="project" value="UniProtKB-SubCell"/>
</dbReference>
<dbReference type="GO" id="GO:0015386">
    <property type="term" value="F:potassium:proton antiporter activity"/>
    <property type="evidence" value="ECO:0007669"/>
    <property type="project" value="TreeGrafter"/>
</dbReference>
<feature type="transmembrane region" description="Helical" evidence="13">
    <location>
        <begin position="217"/>
        <end position="239"/>
    </location>
</feature>
<reference evidence="15 16" key="1">
    <citation type="submission" date="2019-01" db="EMBL/GenBank/DDBJ databases">
        <title>Nuclear Genome Assembly of the Microalgal Biofuel strain Nannochloropsis salina CCMP1776.</title>
        <authorList>
            <person name="Hovde B."/>
        </authorList>
    </citation>
    <scope>NUCLEOTIDE SEQUENCE [LARGE SCALE GENOMIC DNA]</scope>
    <source>
        <strain evidence="15 16">CCMP1776</strain>
    </source>
</reference>
<evidence type="ECO:0000256" key="5">
    <source>
        <dbReference type="ARBA" id="ARBA00022989"/>
    </source>
</evidence>
<evidence type="ECO:0000256" key="1">
    <source>
        <dbReference type="ARBA" id="ARBA00004653"/>
    </source>
</evidence>
<feature type="transmembrane region" description="Helical" evidence="13">
    <location>
        <begin position="251"/>
        <end position="278"/>
    </location>
</feature>
<dbReference type="InterPro" id="IPR006153">
    <property type="entry name" value="Cation/H_exchanger_TM"/>
</dbReference>
<evidence type="ECO:0000256" key="2">
    <source>
        <dbReference type="ARBA" id="ARBA00022448"/>
    </source>
</evidence>
<dbReference type="EMBL" id="SDOX01000006">
    <property type="protein sequence ID" value="TFJ87016.1"/>
    <property type="molecule type" value="Genomic_DNA"/>
</dbReference>
<evidence type="ECO:0000256" key="4">
    <source>
        <dbReference type="ARBA" id="ARBA00022692"/>
    </source>
</evidence>
<dbReference type="InterPro" id="IPR018422">
    <property type="entry name" value="Cation/H_exchanger_CPA1"/>
</dbReference>
<feature type="transmembrane region" description="Helical" evidence="13">
    <location>
        <begin position="173"/>
        <end position="196"/>
    </location>
</feature>
<keyword evidence="7" id="KW-0915">Sodium</keyword>
<evidence type="ECO:0000256" key="9">
    <source>
        <dbReference type="ARBA" id="ARBA00023136"/>
    </source>
</evidence>
<comment type="similarity">
    <text evidence="11">Belongs to the monovalent cation:proton antiporter 1 (CPA1) transporter (TC 2.A.36) family.</text>
</comment>